<feature type="domain" description="DnaJ homologue subfamily C member 28 conserved" evidence="1">
    <location>
        <begin position="5"/>
        <end position="72"/>
    </location>
</feature>
<protein>
    <submittedName>
        <fullName evidence="2">DUF1992 domain-containing protein</fullName>
    </submittedName>
</protein>
<evidence type="ECO:0000259" key="1">
    <source>
        <dbReference type="Pfam" id="PF09350"/>
    </source>
</evidence>
<name>A0ABT9CDN8_9BACL</name>
<organism evidence="2 3">
    <name type="scientific">Paenibacillus lacisoli</name>
    <dbReference type="NCBI Taxonomy" id="3064525"/>
    <lineage>
        <taxon>Bacteria</taxon>
        <taxon>Bacillati</taxon>
        <taxon>Bacillota</taxon>
        <taxon>Bacilli</taxon>
        <taxon>Bacillales</taxon>
        <taxon>Paenibacillaceae</taxon>
        <taxon>Paenibacillus</taxon>
    </lineage>
</organism>
<proteinExistence type="predicted"/>
<accession>A0ABT9CDN8</accession>
<dbReference type="EMBL" id="JAUQTB010000002">
    <property type="protein sequence ID" value="MDO7905713.1"/>
    <property type="molecule type" value="Genomic_DNA"/>
</dbReference>
<dbReference type="RefSeq" id="WP_305023328.1">
    <property type="nucleotide sequence ID" value="NZ_JAUQTB010000002.1"/>
</dbReference>
<dbReference type="InterPro" id="IPR018961">
    <property type="entry name" value="DnaJ_homolog_subfam-C_membr-28"/>
</dbReference>
<keyword evidence="3" id="KW-1185">Reference proteome</keyword>
<dbReference type="Pfam" id="PF09350">
    <property type="entry name" value="DJC28_CD"/>
    <property type="match status" value="1"/>
</dbReference>
<comment type="caution">
    <text evidence="2">The sequence shown here is derived from an EMBL/GenBank/DDBJ whole genome shotgun (WGS) entry which is preliminary data.</text>
</comment>
<reference evidence="2 3" key="1">
    <citation type="submission" date="2023-07" db="EMBL/GenBank/DDBJ databases">
        <title>Paenibacillus sp. JX-17 nov. isolated from soil.</title>
        <authorList>
            <person name="Wan Y."/>
            <person name="Liu B."/>
        </authorList>
    </citation>
    <scope>NUCLEOTIDE SEQUENCE [LARGE SCALE GENOMIC DNA]</scope>
    <source>
        <strain evidence="2 3">JX-17</strain>
    </source>
</reference>
<dbReference type="PANTHER" id="PTHR39158">
    <property type="entry name" value="OS08G0560600 PROTEIN"/>
    <property type="match status" value="1"/>
</dbReference>
<gene>
    <name evidence="2" type="ORF">Q5741_04710</name>
</gene>
<sequence>MFSRIVEQKLAEAVARGELDNLPGAGKPLQLEDLSHVPEDLRMSYKLMKNAGILPEELALQKECVQLQDLLDACRDAGEKEKISRRLTEKSLRLRMLLEDRGIGSLQTFRQYGNAVRSRLESGTEN</sequence>
<dbReference type="InterPro" id="IPR052573">
    <property type="entry name" value="DnaJ_C_subfamily_28"/>
</dbReference>
<evidence type="ECO:0000313" key="2">
    <source>
        <dbReference type="EMBL" id="MDO7905713.1"/>
    </source>
</evidence>
<evidence type="ECO:0000313" key="3">
    <source>
        <dbReference type="Proteomes" id="UP001240171"/>
    </source>
</evidence>
<dbReference type="PANTHER" id="PTHR39158:SF1">
    <property type="entry name" value="DNAJ HOMOLOG SUBFAMILY C MEMBER 28"/>
    <property type="match status" value="1"/>
</dbReference>
<dbReference type="Proteomes" id="UP001240171">
    <property type="component" value="Unassembled WGS sequence"/>
</dbReference>